<gene>
    <name evidence="2" type="ORF">FN846DRAFT_908587</name>
</gene>
<evidence type="ECO:0000256" key="1">
    <source>
        <dbReference type="SAM" id="MobiDB-lite"/>
    </source>
</evidence>
<feature type="region of interest" description="Disordered" evidence="1">
    <location>
        <begin position="288"/>
        <end position="317"/>
    </location>
</feature>
<comment type="caution">
    <text evidence="2">The sequence shown here is derived from an EMBL/GenBank/DDBJ whole genome shotgun (WGS) entry which is preliminary data.</text>
</comment>
<reference evidence="2 3" key="1">
    <citation type="submission" date="2019-09" db="EMBL/GenBank/DDBJ databases">
        <title>Draft genome of the ectomycorrhizal ascomycete Sphaerosporella brunnea.</title>
        <authorList>
            <consortium name="DOE Joint Genome Institute"/>
            <person name="Benucci G.M."/>
            <person name="Marozzi G."/>
            <person name="Antonielli L."/>
            <person name="Sanchez S."/>
            <person name="Marco P."/>
            <person name="Wang X."/>
            <person name="Falini L.B."/>
            <person name="Barry K."/>
            <person name="Haridas S."/>
            <person name="Lipzen A."/>
            <person name="Labutti K."/>
            <person name="Grigoriev I.V."/>
            <person name="Murat C."/>
            <person name="Martin F."/>
            <person name="Albertini E."/>
            <person name="Donnini D."/>
            <person name="Bonito G."/>
        </authorList>
    </citation>
    <scope>NUCLEOTIDE SEQUENCE [LARGE SCALE GENOMIC DNA]</scope>
    <source>
        <strain evidence="2 3">Sb_GMNB300</strain>
    </source>
</reference>
<dbReference type="Proteomes" id="UP000326924">
    <property type="component" value="Unassembled WGS sequence"/>
</dbReference>
<keyword evidence="3" id="KW-1185">Reference proteome</keyword>
<evidence type="ECO:0000313" key="2">
    <source>
        <dbReference type="EMBL" id="KAA8902294.1"/>
    </source>
</evidence>
<dbReference type="InParanoid" id="A0A5J5ET08"/>
<dbReference type="AlphaFoldDB" id="A0A5J5ET08"/>
<name>A0A5J5ET08_9PEZI</name>
<dbReference type="EMBL" id="VXIS01000133">
    <property type="protein sequence ID" value="KAA8902294.1"/>
    <property type="molecule type" value="Genomic_DNA"/>
</dbReference>
<evidence type="ECO:0000313" key="3">
    <source>
        <dbReference type="Proteomes" id="UP000326924"/>
    </source>
</evidence>
<sequence>MAALFPGIDEDLVRKWADWHGEVVDRKAVKQDETLAALKDILDTILKRNPDGSLRDIPKEYWGREQVTQIWGHKWESLLDPKSELLQPMGRRGWDILWELAKVAQDVKEAARAVHLTVSIRIGAIKAGKTGPGGSRALVLRSLDIRNTKSNLTNPSFRDELVQSQRQVKLERERAIRHIPAVRPARQQLLGAAAAAAAAAGTPTASLAETYAAAPPHHPAPALPVHQPVPPPPAPIGIQVLHFRIGYGYNNNNNSNNNQNWNVHAQNVINAQYVLFQGYGQPGDNYWPPPGPAGPAATAAATVPAEPPTATPRGPPLTTLRPRSRFASLWPHPLQPLHPVDPPAVIAIRVLHFRIGAIGEIQDTGKFRFLVRPGLTWMDLATPCAHTRGVPANQLAGGSWLFDQRHHGNLQTLYVLDWVVAANGADDSDRLETLLWDLANFAPALQTIWIPR</sequence>
<feature type="compositionally biased region" description="Low complexity" evidence="1">
    <location>
        <begin position="294"/>
        <end position="304"/>
    </location>
</feature>
<feature type="compositionally biased region" description="Pro residues" evidence="1">
    <location>
        <begin position="305"/>
        <end position="315"/>
    </location>
</feature>
<accession>A0A5J5ET08</accession>
<proteinExistence type="predicted"/>
<organism evidence="2 3">
    <name type="scientific">Sphaerosporella brunnea</name>
    <dbReference type="NCBI Taxonomy" id="1250544"/>
    <lineage>
        <taxon>Eukaryota</taxon>
        <taxon>Fungi</taxon>
        <taxon>Dikarya</taxon>
        <taxon>Ascomycota</taxon>
        <taxon>Pezizomycotina</taxon>
        <taxon>Pezizomycetes</taxon>
        <taxon>Pezizales</taxon>
        <taxon>Pyronemataceae</taxon>
        <taxon>Sphaerosporella</taxon>
    </lineage>
</organism>
<protein>
    <submittedName>
        <fullName evidence="2">Uncharacterized protein</fullName>
    </submittedName>
</protein>